<reference evidence="1" key="1">
    <citation type="submission" date="2020-03" db="EMBL/GenBank/DDBJ databases">
        <authorList>
            <person name="Weist P."/>
        </authorList>
    </citation>
    <scope>NUCLEOTIDE SEQUENCE</scope>
</reference>
<comment type="caution">
    <text evidence="1">The sequence shown here is derived from an EMBL/GenBank/DDBJ whole genome shotgun (WGS) entry which is preliminary data.</text>
</comment>
<evidence type="ECO:0000313" key="2">
    <source>
        <dbReference type="Proteomes" id="UP001153269"/>
    </source>
</evidence>
<dbReference type="AlphaFoldDB" id="A0A9N7VLU5"/>
<proteinExistence type="predicted"/>
<sequence length="122" mass="13211">MRPDLLSNKLQDVLDQSRNTDAVYDSLLSASPALHIRIPNWTEGISCFLPVAISEKTDSLRLVCLFLTTAGKCIRSSAAGAEGAGVGKSRAVWINVDVYLRSRADQHSAVIHHDATRMSSSS</sequence>
<accession>A0A9N7VLU5</accession>
<evidence type="ECO:0000313" key="1">
    <source>
        <dbReference type="EMBL" id="CAB1453348.1"/>
    </source>
</evidence>
<gene>
    <name evidence="1" type="ORF">PLEPLA_LOCUS41101</name>
</gene>
<dbReference type="Proteomes" id="UP001153269">
    <property type="component" value="Unassembled WGS sequence"/>
</dbReference>
<organism evidence="1 2">
    <name type="scientific">Pleuronectes platessa</name>
    <name type="common">European plaice</name>
    <dbReference type="NCBI Taxonomy" id="8262"/>
    <lineage>
        <taxon>Eukaryota</taxon>
        <taxon>Metazoa</taxon>
        <taxon>Chordata</taxon>
        <taxon>Craniata</taxon>
        <taxon>Vertebrata</taxon>
        <taxon>Euteleostomi</taxon>
        <taxon>Actinopterygii</taxon>
        <taxon>Neopterygii</taxon>
        <taxon>Teleostei</taxon>
        <taxon>Neoteleostei</taxon>
        <taxon>Acanthomorphata</taxon>
        <taxon>Carangaria</taxon>
        <taxon>Pleuronectiformes</taxon>
        <taxon>Pleuronectoidei</taxon>
        <taxon>Pleuronectidae</taxon>
        <taxon>Pleuronectes</taxon>
    </lineage>
</organism>
<keyword evidence="2" id="KW-1185">Reference proteome</keyword>
<protein>
    <submittedName>
        <fullName evidence="1">Uncharacterized protein</fullName>
    </submittedName>
</protein>
<name>A0A9N7VLU5_PLEPL</name>
<dbReference type="EMBL" id="CADEAL010004166">
    <property type="protein sequence ID" value="CAB1453348.1"/>
    <property type="molecule type" value="Genomic_DNA"/>
</dbReference>